<accession>A0AAN9TBJ1</accession>
<reference evidence="1 2" key="1">
    <citation type="submission" date="2024-03" db="EMBL/GenBank/DDBJ databases">
        <title>Adaptation during the transition from Ophiocordyceps entomopathogen to insect associate is accompanied by gene loss and intensified selection.</title>
        <authorList>
            <person name="Ward C.M."/>
            <person name="Onetto C.A."/>
            <person name="Borneman A.R."/>
        </authorList>
    </citation>
    <scope>NUCLEOTIDE SEQUENCE [LARGE SCALE GENOMIC DNA]</scope>
    <source>
        <strain evidence="1">AWRI1</strain>
        <tissue evidence="1">Single Adult Female</tissue>
    </source>
</reference>
<keyword evidence="2" id="KW-1185">Reference proteome</keyword>
<gene>
    <name evidence="1" type="ORF">V9T40_000715</name>
</gene>
<organism evidence="1 2">
    <name type="scientific">Parthenolecanium corni</name>
    <dbReference type="NCBI Taxonomy" id="536013"/>
    <lineage>
        <taxon>Eukaryota</taxon>
        <taxon>Metazoa</taxon>
        <taxon>Ecdysozoa</taxon>
        <taxon>Arthropoda</taxon>
        <taxon>Hexapoda</taxon>
        <taxon>Insecta</taxon>
        <taxon>Pterygota</taxon>
        <taxon>Neoptera</taxon>
        <taxon>Paraneoptera</taxon>
        <taxon>Hemiptera</taxon>
        <taxon>Sternorrhyncha</taxon>
        <taxon>Coccoidea</taxon>
        <taxon>Coccidae</taxon>
        <taxon>Parthenolecanium</taxon>
    </lineage>
</organism>
<dbReference type="Proteomes" id="UP001367676">
    <property type="component" value="Unassembled WGS sequence"/>
</dbReference>
<sequence>MVPTTTTTTTIVSAGATATELLATSSPVSGSKAPCRWCGLAAAHVTEYCRVIPRALYYTTSVSTAGIL</sequence>
<dbReference type="EMBL" id="JBBCAQ010000034">
    <property type="protein sequence ID" value="KAK7580086.1"/>
    <property type="molecule type" value="Genomic_DNA"/>
</dbReference>
<name>A0AAN9TBJ1_9HEMI</name>
<protein>
    <submittedName>
        <fullName evidence="1">Uncharacterized protein</fullName>
    </submittedName>
</protein>
<comment type="caution">
    <text evidence="1">The sequence shown here is derived from an EMBL/GenBank/DDBJ whole genome shotgun (WGS) entry which is preliminary data.</text>
</comment>
<proteinExistence type="predicted"/>
<evidence type="ECO:0000313" key="1">
    <source>
        <dbReference type="EMBL" id="KAK7580086.1"/>
    </source>
</evidence>
<dbReference type="AlphaFoldDB" id="A0AAN9TBJ1"/>
<evidence type="ECO:0000313" key="2">
    <source>
        <dbReference type="Proteomes" id="UP001367676"/>
    </source>
</evidence>